<dbReference type="GO" id="GO:0020037">
    <property type="term" value="F:heme binding"/>
    <property type="evidence" value="ECO:0007669"/>
    <property type="project" value="InterPro"/>
</dbReference>
<reference evidence="3" key="2">
    <citation type="submission" date="2015-06" db="UniProtKB">
        <authorList>
            <consortium name="EnsemblPlants"/>
        </authorList>
    </citation>
    <scope>IDENTIFICATION</scope>
</reference>
<organism evidence="3 4">
    <name type="scientific">Oryza rufipogon</name>
    <name type="common">Brownbeard rice</name>
    <name type="synonym">Asian wild rice</name>
    <dbReference type="NCBI Taxonomy" id="4529"/>
    <lineage>
        <taxon>Eukaryota</taxon>
        <taxon>Viridiplantae</taxon>
        <taxon>Streptophyta</taxon>
        <taxon>Embryophyta</taxon>
        <taxon>Tracheophyta</taxon>
        <taxon>Spermatophyta</taxon>
        <taxon>Magnoliopsida</taxon>
        <taxon>Liliopsida</taxon>
        <taxon>Poales</taxon>
        <taxon>Poaceae</taxon>
        <taxon>BOP clade</taxon>
        <taxon>Oryzoideae</taxon>
        <taxon>Oryzeae</taxon>
        <taxon>Oryzinae</taxon>
        <taxon>Oryza</taxon>
    </lineage>
</organism>
<dbReference type="OMA" id="YYANRTV"/>
<dbReference type="SUPFAM" id="SSF48113">
    <property type="entry name" value="Heme-dependent peroxidases"/>
    <property type="match status" value="1"/>
</dbReference>
<dbReference type="GO" id="GO:0004601">
    <property type="term" value="F:peroxidase activity"/>
    <property type="evidence" value="ECO:0007669"/>
    <property type="project" value="InterPro"/>
</dbReference>
<dbReference type="Gene3D" id="1.10.520.10">
    <property type="match status" value="1"/>
</dbReference>
<dbReference type="EnsemblPlants" id="ORUFI05G18500.1">
    <property type="protein sequence ID" value="ORUFI05G18500.1"/>
    <property type="gene ID" value="ORUFI05G18500"/>
</dbReference>
<dbReference type="GO" id="GO:0006979">
    <property type="term" value="P:response to oxidative stress"/>
    <property type="evidence" value="ECO:0007669"/>
    <property type="project" value="InterPro"/>
</dbReference>
<dbReference type="PROSITE" id="PS50873">
    <property type="entry name" value="PEROXIDASE_4"/>
    <property type="match status" value="1"/>
</dbReference>
<dbReference type="AlphaFoldDB" id="A0A0E0PMT3"/>
<evidence type="ECO:0000259" key="2">
    <source>
        <dbReference type="PROSITE" id="PS50873"/>
    </source>
</evidence>
<dbReference type="HOGENOM" id="CLU_2175154_0_0_1"/>
<proteinExistence type="predicted"/>
<name>A0A0E0PMT3_ORYRU</name>
<dbReference type="Proteomes" id="UP000008022">
    <property type="component" value="Unassembled WGS sequence"/>
</dbReference>
<reference evidence="4" key="1">
    <citation type="submission" date="2013-06" db="EMBL/GenBank/DDBJ databases">
        <authorList>
            <person name="Zhao Q."/>
        </authorList>
    </citation>
    <scope>NUCLEOTIDE SEQUENCE</scope>
    <source>
        <strain evidence="4">cv. W1943</strain>
    </source>
</reference>
<dbReference type="Gene3D" id="1.10.420.10">
    <property type="entry name" value="Peroxidase, domain 2"/>
    <property type="match status" value="1"/>
</dbReference>
<evidence type="ECO:0000256" key="1">
    <source>
        <dbReference type="ARBA" id="ARBA00022837"/>
    </source>
</evidence>
<dbReference type="STRING" id="4529.A0A0E0PMT3"/>
<accession>A0A0E0PMT3</accession>
<sequence length="110" mass="12017">MACGPAVCSTSVLTPLRHRLLPLGNYNSNNVAALDVGSEYGFDTSYYANRTVRARVRRHAPLAKTLPKLIQLKGNQTQSTSSFANAMVKMGNLRGGYPGEVCDNCRRVRT</sequence>
<evidence type="ECO:0000313" key="3">
    <source>
        <dbReference type="EnsemblPlants" id="ORUFI05G18500.1"/>
    </source>
</evidence>
<protein>
    <recommendedName>
        <fullName evidence="2">Plant heme peroxidase family profile domain-containing protein</fullName>
    </recommendedName>
</protein>
<dbReference type="InterPro" id="IPR010255">
    <property type="entry name" value="Haem_peroxidase_sf"/>
</dbReference>
<feature type="domain" description="Plant heme peroxidase family profile" evidence="2">
    <location>
        <begin position="5"/>
        <end position="109"/>
    </location>
</feature>
<evidence type="ECO:0000313" key="4">
    <source>
        <dbReference type="Proteomes" id="UP000008022"/>
    </source>
</evidence>
<dbReference type="InterPro" id="IPR002016">
    <property type="entry name" value="Haem_peroxidase"/>
</dbReference>
<dbReference type="Gramene" id="ORUFI05G18500.1">
    <property type="protein sequence ID" value="ORUFI05G18500.1"/>
    <property type="gene ID" value="ORUFI05G18500"/>
</dbReference>
<keyword evidence="1" id="KW-0106">Calcium</keyword>
<keyword evidence="4" id="KW-1185">Reference proteome</keyword>